<feature type="domain" description="STAS" evidence="2">
    <location>
        <begin position="5"/>
        <end position="99"/>
    </location>
</feature>
<organism evidence="3 4">
    <name type="scientific">Actinokineospora bangkokensis</name>
    <dbReference type="NCBI Taxonomy" id="1193682"/>
    <lineage>
        <taxon>Bacteria</taxon>
        <taxon>Bacillati</taxon>
        <taxon>Actinomycetota</taxon>
        <taxon>Actinomycetes</taxon>
        <taxon>Pseudonocardiales</taxon>
        <taxon>Pseudonocardiaceae</taxon>
        <taxon>Actinokineospora</taxon>
    </lineage>
</organism>
<dbReference type="PANTHER" id="PTHR35526:SF3">
    <property type="entry name" value="ANTI-SIGMA-F FACTOR RSBW"/>
    <property type="match status" value="1"/>
</dbReference>
<keyword evidence="1" id="KW-0808">Transferase</keyword>
<evidence type="ECO:0000256" key="1">
    <source>
        <dbReference type="ARBA" id="ARBA00022527"/>
    </source>
</evidence>
<evidence type="ECO:0000313" key="3">
    <source>
        <dbReference type="EMBL" id="OLR92936.1"/>
    </source>
</evidence>
<reference evidence="3 4" key="1">
    <citation type="submission" date="2016-10" db="EMBL/GenBank/DDBJ databases">
        <title>The Draft Genome Sequence of Actinokineospora bangkokensis 44EHWT reveals the biosynthetic pathway of antifungal compounds Thailandins with unusual extender unit butylmalonyl-CoA.</title>
        <authorList>
            <person name="Greule A."/>
            <person name="Intra B."/>
            <person name="Flemming S."/>
            <person name="Rommel M.G."/>
            <person name="Panbangred W."/>
            <person name="Bechthold A."/>
        </authorList>
    </citation>
    <scope>NUCLEOTIDE SEQUENCE [LARGE SCALE GENOMIC DNA]</scope>
    <source>
        <strain evidence="3 4">44EHW</strain>
    </source>
</reference>
<dbReference type="Gene3D" id="3.30.750.24">
    <property type="entry name" value="STAS domain"/>
    <property type="match status" value="1"/>
</dbReference>
<evidence type="ECO:0000313" key="4">
    <source>
        <dbReference type="Proteomes" id="UP000186040"/>
    </source>
</evidence>
<keyword evidence="1" id="KW-0418">Kinase</keyword>
<sequence>MDVDIQCRVSHQRGCVVVTVSGTLDVPGYAPLRDRLLKLVAEDPAALVVDLAGLRVAAESQLSVFVAVWMRTCHWPGVPILLVDPAGVVPRGTALRRYLPVHPDPGSALAAVERAPQRRRAERVLPNAGGSVAAAVAQVRAVCREWGVPPERAEPAAQIACELVTNTLVHTTSEARLRLELHRGLFTVAVGDDDPRRAVLRDPAAAAGGDPGLGLLVVAQLAKAWGCSSGPTAPGKVVWATLAVA</sequence>
<dbReference type="PANTHER" id="PTHR35526">
    <property type="entry name" value="ANTI-SIGMA-F FACTOR RSBW-RELATED"/>
    <property type="match status" value="1"/>
</dbReference>
<dbReference type="InterPro" id="IPR036890">
    <property type="entry name" value="HATPase_C_sf"/>
</dbReference>
<dbReference type="PROSITE" id="PS50801">
    <property type="entry name" value="STAS"/>
    <property type="match status" value="1"/>
</dbReference>
<dbReference type="AlphaFoldDB" id="A0A1Q9LLM3"/>
<gene>
    <name evidence="3" type="ORF">BJP25_18355</name>
</gene>
<dbReference type="InterPro" id="IPR003594">
    <property type="entry name" value="HATPase_dom"/>
</dbReference>
<dbReference type="CDD" id="cd16936">
    <property type="entry name" value="HATPase_RsbW-like"/>
    <property type="match status" value="1"/>
</dbReference>
<dbReference type="InterPro" id="IPR036513">
    <property type="entry name" value="STAS_dom_sf"/>
</dbReference>
<name>A0A1Q9LLM3_9PSEU</name>
<dbReference type="Proteomes" id="UP000186040">
    <property type="component" value="Unassembled WGS sequence"/>
</dbReference>
<protein>
    <recommendedName>
        <fullName evidence="2">STAS domain-containing protein</fullName>
    </recommendedName>
</protein>
<keyword evidence="4" id="KW-1185">Reference proteome</keyword>
<dbReference type="CDD" id="cd07043">
    <property type="entry name" value="STAS_anti-anti-sigma_factors"/>
    <property type="match status" value="1"/>
</dbReference>
<dbReference type="InterPro" id="IPR002645">
    <property type="entry name" value="STAS_dom"/>
</dbReference>
<dbReference type="Gene3D" id="3.30.565.10">
    <property type="entry name" value="Histidine kinase-like ATPase, C-terminal domain"/>
    <property type="match status" value="1"/>
</dbReference>
<dbReference type="STRING" id="1193682.BJP25_18355"/>
<dbReference type="GO" id="GO:0004674">
    <property type="term" value="F:protein serine/threonine kinase activity"/>
    <property type="evidence" value="ECO:0007669"/>
    <property type="project" value="UniProtKB-KW"/>
</dbReference>
<dbReference type="InterPro" id="IPR050267">
    <property type="entry name" value="Anti-sigma-factor_SerPK"/>
</dbReference>
<dbReference type="Pfam" id="PF13581">
    <property type="entry name" value="HATPase_c_2"/>
    <property type="match status" value="1"/>
</dbReference>
<proteinExistence type="predicted"/>
<dbReference type="RefSeq" id="WP_075975201.1">
    <property type="nucleotide sequence ID" value="NZ_MKQR01000013.1"/>
</dbReference>
<dbReference type="OrthoDB" id="4327509at2"/>
<dbReference type="SUPFAM" id="SSF52091">
    <property type="entry name" value="SpoIIaa-like"/>
    <property type="match status" value="1"/>
</dbReference>
<evidence type="ECO:0000259" key="2">
    <source>
        <dbReference type="PROSITE" id="PS50801"/>
    </source>
</evidence>
<accession>A0A1Q9LLM3</accession>
<comment type="caution">
    <text evidence="3">The sequence shown here is derived from an EMBL/GenBank/DDBJ whole genome shotgun (WGS) entry which is preliminary data.</text>
</comment>
<dbReference type="EMBL" id="MKQR01000013">
    <property type="protein sequence ID" value="OLR92936.1"/>
    <property type="molecule type" value="Genomic_DNA"/>
</dbReference>
<keyword evidence="1" id="KW-0723">Serine/threonine-protein kinase</keyword>